<keyword evidence="5" id="KW-1185">Reference proteome</keyword>
<evidence type="ECO:0000259" key="3">
    <source>
        <dbReference type="Pfam" id="PF07695"/>
    </source>
</evidence>
<dbReference type="InterPro" id="IPR050640">
    <property type="entry name" value="Bact_2-comp_sensor_kinase"/>
</dbReference>
<dbReference type="SUPFAM" id="SSF55874">
    <property type="entry name" value="ATPase domain of HSP90 chaperone/DNA topoisomerase II/histidine kinase"/>
    <property type="match status" value="1"/>
</dbReference>
<accession>A0ABR8WJB7</accession>
<reference evidence="4 5" key="1">
    <citation type="submission" date="2020-08" db="EMBL/GenBank/DDBJ databases">
        <title>A Genomic Blueprint of the Chicken Gut Microbiome.</title>
        <authorList>
            <person name="Gilroy R."/>
            <person name="Ravi A."/>
            <person name="Getino M."/>
            <person name="Pursley I."/>
            <person name="Horton D.L."/>
            <person name="Alikhan N.-F."/>
            <person name="Baker D."/>
            <person name="Gharbi K."/>
            <person name="Hall N."/>
            <person name="Watson M."/>
            <person name="Adriaenssens E.M."/>
            <person name="Foster-Nyarko E."/>
            <person name="Jarju S."/>
            <person name="Secka A."/>
            <person name="Antonio M."/>
            <person name="Oren A."/>
            <person name="Chaudhuri R."/>
            <person name="La Ragione R.M."/>
            <person name="Hildebrand F."/>
            <person name="Pallen M.J."/>
        </authorList>
    </citation>
    <scope>NUCLEOTIDE SEQUENCE [LARGE SCALE GENOMIC DNA]</scope>
    <source>
        <strain evidence="4 5">Sa1CVA4</strain>
    </source>
</reference>
<dbReference type="EMBL" id="JACSPS010000001">
    <property type="protein sequence ID" value="MBD8017168.1"/>
    <property type="molecule type" value="Genomic_DNA"/>
</dbReference>
<protein>
    <submittedName>
        <fullName evidence="4">Histidine kinase</fullName>
    </submittedName>
</protein>
<keyword evidence="4" id="KW-0418">Kinase</keyword>
<keyword evidence="1" id="KW-1133">Transmembrane helix</keyword>
<feature type="transmembrane region" description="Helical" evidence="1">
    <location>
        <begin position="44"/>
        <end position="62"/>
    </location>
</feature>
<dbReference type="PANTHER" id="PTHR34220:SF7">
    <property type="entry name" value="SENSOR HISTIDINE KINASE YPDA"/>
    <property type="match status" value="1"/>
</dbReference>
<organism evidence="4 5">
    <name type="scientific">Kaistella pullorum</name>
    <dbReference type="NCBI Taxonomy" id="2763074"/>
    <lineage>
        <taxon>Bacteria</taxon>
        <taxon>Pseudomonadati</taxon>
        <taxon>Bacteroidota</taxon>
        <taxon>Flavobacteriia</taxon>
        <taxon>Flavobacteriales</taxon>
        <taxon>Weeksellaceae</taxon>
        <taxon>Chryseobacterium group</taxon>
        <taxon>Kaistella</taxon>
    </lineage>
</organism>
<dbReference type="InterPro" id="IPR036890">
    <property type="entry name" value="HATPase_C_sf"/>
</dbReference>
<evidence type="ECO:0000313" key="4">
    <source>
        <dbReference type="EMBL" id="MBD8017168.1"/>
    </source>
</evidence>
<feature type="transmembrane region" description="Helical" evidence="1">
    <location>
        <begin position="205"/>
        <end position="223"/>
    </location>
</feature>
<keyword evidence="1" id="KW-0812">Transmembrane</keyword>
<feature type="domain" description="7TM-DISM receptor extracellular" evidence="3">
    <location>
        <begin position="20"/>
        <end position="224"/>
    </location>
</feature>
<feature type="transmembrane region" description="Helical" evidence="1">
    <location>
        <begin position="142"/>
        <end position="161"/>
    </location>
</feature>
<evidence type="ECO:0000256" key="1">
    <source>
        <dbReference type="SAM" id="Phobius"/>
    </source>
</evidence>
<dbReference type="RefSeq" id="WP_251832378.1">
    <property type="nucleotide sequence ID" value="NZ_JACSPS010000001.1"/>
</dbReference>
<dbReference type="InterPro" id="IPR010559">
    <property type="entry name" value="Sig_transdc_His_kin_internal"/>
</dbReference>
<proteinExistence type="predicted"/>
<keyword evidence="1" id="KW-0472">Membrane</keyword>
<evidence type="ECO:0000259" key="2">
    <source>
        <dbReference type="Pfam" id="PF06580"/>
    </source>
</evidence>
<keyword evidence="4" id="KW-0808">Transferase</keyword>
<feature type="transmembrane region" description="Helical" evidence="1">
    <location>
        <begin position="168"/>
        <end position="185"/>
    </location>
</feature>
<dbReference type="GO" id="GO:0016301">
    <property type="term" value="F:kinase activity"/>
    <property type="evidence" value="ECO:0007669"/>
    <property type="project" value="UniProtKB-KW"/>
</dbReference>
<feature type="transmembrane region" description="Helical" evidence="1">
    <location>
        <begin position="20"/>
        <end position="37"/>
    </location>
</feature>
<feature type="transmembrane region" description="Helical" evidence="1">
    <location>
        <begin position="82"/>
        <end position="100"/>
    </location>
</feature>
<comment type="caution">
    <text evidence="4">The sequence shown here is derived from an EMBL/GenBank/DDBJ whole genome shotgun (WGS) entry which is preliminary data.</text>
</comment>
<dbReference type="Pfam" id="PF07695">
    <property type="entry name" value="7TMR-DISM_7TM"/>
    <property type="match status" value="1"/>
</dbReference>
<dbReference type="Proteomes" id="UP000626242">
    <property type="component" value="Unassembled WGS sequence"/>
</dbReference>
<feature type="domain" description="Signal transduction histidine kinase internal region" evidence="2">
    <location>
        <begin position="279"/>
        <end position="356"/>
    </location>
</feature>
<feature type="transmembrane region" description="Helical" evidence="1">
    <location>
        <begin position="112"/>
        <end position="130"/>
    </location>
</feature>
<name>A0ABR8WJB7_9FLAO</name>
<evidence type="ECO:0000313" key="5">
    <source>
        <dbReference type="Proteomes" id="UP000626242"/>
    </source>
</evidence>
<dbReference type="PANTHER" id="PTHR34220">
    <property type="entry name" value="SENSOR HISTIDINE KINASE YPDA"/>
    <property type="match status" value="1"/>
</dbReference>
<gene>
    <name evidence="4" type="ORF">H9628_01670</name>
</gene>
<dbReference type="Gene3D" id="3.30.565.10">
    <property type="entry name" value="Histidine kinase-like ATPase, C-terminal domain"/>
    <property type="match status" value="1"/>
</dbReference>
<dbReference type="InterPro" id="IPR011623">
    <property type="entry name" value="7TMR_DISM_rcpt_extracell_dom1"/>
</dbReference>
<dbReference type="Pfam" id="PF06580">
    <property type="entry name" value="His_kinase"/>
    <property type="match status" value="1"/>
</dbReference>
<sequence length="483" mass="56074">MSQSFFSLIERDAHTHVLQMVLGALFMLSAYHLFMFFRNRDRSYLLYSSYSFFSFLAYLPVAEQGFLVTFCEITGLDYNTKTFFTIIFNCIYFFFFAEFLDIKPTNKRWYKIIVFPVATFALLAVVAFVLDKMTGQDILNLYNQVFIVLITLQTALSFYILMKLQNKLKYYIIFGGLILFVSSILGENRVRNHPWINISRETGNIIYFVGLLVENLAFSLALGHKQKVIFDEKVAYHKEAVEALQKNEILKDEVSRENEIRLTVENEKFKYLQQISDLKLTVLQNQMNPHFIFNALNSIKFCILENDNEKAVNYLTKFSKIIRTILAASRMKEFTLAEELHTLQLYVDIENLRFTDIDFQIYVAPQIEPDAIKLPPMVLQPFIENAILHGLSHAEEKRITLDIFEQSDTLKIHISDTGIGREAAMRLKTTVDSRQKSMGVNIARGMLKSYFEPRDFSIEYTDLFTFGKPAGTRVEITLPNADF</sequence>